<keyword evidence="1" id="KW-0812">Transmembrane</keyword>
<accession>A0AAW5E4U0</accession>
<sequence>MTGFIMKIILMPLVVAICSGIFGNVDYVSWYQPIVVGLVLAIVGQLLEVMMLRRSTTFMTDIVDFVSAALIVYFVSQYLDGAFVTFWGAMLTALIITLIEIPVHRWLVRSGRAEKSPA</sequence>
<evidence type="ECO:0000256" key="1">
    <source>
        <dbReference type="SAM" id="Phobius"/>
    </source>
</evidence>
<dbReference type="EMBL" id="JAKTTI010000006">
    <property type="protein sequence ID" value="MCH1624907.1"/>
    <property type="molecule type" value="Genomic_DNA"/>
</dbReference>
<feature type="transmembrane region" description="Helical" evidence="1">
    <location>
        <begin position="82"/>
        <end position="103"/>
    </location>
</feature>
<reference evidence="2" key="1">
    <citation type="submission" date="2022-02" db="EMBL/GenBank/DDBJ databases">
        <title>Fredinandcohnia quinoae sp. nov. isolated from Chenopodium quinoa seeds.</title>
        <authorList>
            <person name="Saati-Santamaria Z."/>
            <person name="Flores-Felix J.D."/>
            <person name="Igual J.M."/>
            <person name="Velazquez E."/>
            <person name="Garcia-Fraile P."/>
            <person name="Martinez-Molina E."/>
        </authorList>
    </citation>
    <scope>NUCLEOTIDE SEQUENCE</scope>
    <source>
        <strain evidence="2">SECRCQ15</strain>
    </source>
</reference>
<gene>
    <name evidence="2" type="ORF">MJG50_06175</name>
</gene>
<dbReference type="Proteomes" id="UP001431131">
    <property type="component" value="Unassembled WGS sequence"/>
</dbReference>
<feature type="transmembrane region" description="Helical" evidence="1">
    <location>
        <begin position="58"/>
        <end position="76"/>
    </location>
</feature>
<keyword evidence="1" id="KW-1133">Transmembrane helix</keyword>
<name>A0AAW5E4U0_9BACI</name>
<evidence type="ECO:0000313" key="3">
    <source>
        <dbReference type="Proteomes" id="UP001431131"/>
    </source>
</evidence>
<proteinExistence type="predicted"/>
<dbReference type="RefSeq" id="WP_240253705.1">
    <property type="nucleotide sequence ID" value="NZ_JAKTTI010000006.1"/>
</dbReference>
<dbReference type="AlphaFoldDB" id="A0AAW5E4U0"/>
<feature type="transmembrane region" description="Helical" evidence="1">
    <location>
        <begin position="33"/>
        <end position="51"/>
    </location>
</feature>
<keyword evidence="3" id="KW-1185">Reference proteome</keyword>
<comment type="caution">
    <text evidence="2">The sequence shown here is derived from an EMBL/GenBank/DDBJ whole genome shotgun (WGS) entry which is preliminary data.</text>
</comment>
<organism evidence="2 3">
    <name type="scientific">Fredinandcohnia quinoae</name>
    <dbReference type="NCBI Taxonomy" id="2918902"/>
    <lineage>
        <taxon>Bacteria</taxon>
        <taxon>Bacillati</taxon>
        <taxon>Bacillota</taxon>
        <taxon>Bacilli</taxon>
        <taxon>Bacillales</taxon>
        <taxon>Bacillaceae</taxon>
        <taxon>Fredinandcohnia</taxon>
    </lineage>
</organism>
<dbReference type="Pfam" id="PF10710">
    <property type="entry name" value="DUF2512"/>
    <property type="match status" value="1"/>
</dbReference>
<dbReference type="InterPro" id="IPR019649">
    <property type="entry name" value="DUF2512"/>
</dbReference>
<evidence type="ECO:0000313" key="2">
    <source>
        <dbReference type="EMBL" id="MCH1624907.1"/>
    </source>
</evidence>
<keyword evidence="1" id="KW-0472">Membrane</keyword>
<protein>
    <submittedName>
        <fullName evidence="2">YndM family protein</fullName>
    </submittedName>
</protein>